<dbReference type="PANTHER" id="PTHR45138">
    <property type="entry name" value="REGULATORY COMPONENTS OF SENSORY TRANSDUCTION SYSTEM"/>
    <property type="match status" value="1"/>
</dbReference>
<dbReference type="EC" id="2.7.7.65" evidence="1"/>
<dbReference type="GO" id="GO:0052621">
    <property type="term" value="F:diguanylate cyclase activity"/>
    <property type="evidence" value="ECO:0007669"/>
    <property type="project" value="UniProtKB-EC"/>
</dbReference>
<protein>
    <recommendedName>
        <fullName evidence="1">diguanylate cyclase</fullName>
        <ecNumber evidence="1">2.7.7.65</ecNumber>
    </recommendedName>
</protein>
<evidence type="ECO:0000256" key="3">
    <source>
        <dbReference type="SAM" id="Phobius"/>
    </source>
</evidence>
<dbReference type="InterPro" id="IPR043128">
    <property type="entry name" value="Rev_trsase/Diguanyl_cyclase"/>
</dbReference>
<dbReference type="PROSITE" id="PS50887">
    <property type="entry name" value="GGDEF"/>
    <property type="match status" value="1"/>
</dbReference>
<dbReference type="GO" id="GO:0043709">
    <property type="term" value="P:cell adhesion involved in single-species biofilm formation"/>
    <property type="evidence" value="ECO:0007669"/>
    <property type="project" value="TreeGrafter"/>
</dbReference>
<keyword evidence="3" id="KW-0812">Transmembrane</keyword>
<comment type="catalytic activity">
    <reaction evidence="2">
        <text>2 GTP = 3',3'-c-di-GMP + 2 diphosphate</text>
        <dbReference type="Rhea" id="RHEA:24898"/>
        <dbReference type="ChEBI" id="CHEBI:33019"/>
        <dbReference type="ChEBI" id="CHEBI:37565"/>
        <dbReference type="ChEBI" id="CHEBI:58805"/>
        <dbReference type="EC" id="2.7.7.65"/>
    </reaction>
</comment>
<accession>A0A2A5JL34</accession>
<evidence type="ECO:0000256" key="1">
    <source>
        <dbReference type="ARBA" id="ARBA00012528"/>
    </source>
</evidence>
<dbReference type="GO" id="GO:1902201">
    <property type="term" value="P:negative regulation of bacterial-type flagellum-dependent cell motility"/>
    <property type="evidence" value="ECO:0007669"/>
    <property type="project" value="TreeGrafter"/>
</dbReference>
<keyword evidence="3" id="KW-0472">Membrane</keyword>
<feature type="transmembrane region" description="Helical" evidence="3">
    <location>
        <begin position="40"/>
        <end position="64"/>
    </location>
</feature>
<reference evidence="6" key="1">
    <citation type="journal article" date="2019" name="Genome Announc.">
        <title>Draft Genome Sequence of Pseudoalteromonas piscicida Strain 36Y ROTHPW, an Hypersaline Seawater Isolate from the South Coast of Sonora, Mexico.</title>
        <authorList>
            <person name="Sanchez-Diaz R."/>
            <person name="Molina-Garza Z.J."/>
            <person name="Cruz-Suarez L.E."/>
            <person name="Selvin J."/>
            <person name="Kiran G.S."/>
            <person name="Ibarra-Gamez J.C."/>
            <person name="Gomez-Gil B."/>
            <person name="Galaviz-Silva L."/>
        </authorList>
    </citation>
    <scope>NUCLEOTIDE SEQUENCE [LARGE SCALE GENOMIC DNA]</scope>
    <source>
        <strain evidence="6">36Y_RITHPW</strain>
    </source>
</reference>
<dbReference type="SUPFAM" id="SSF55073">
    <property type="entry name" value="Nucleotide cyclase"/>
    <property type="match status" value="1"/>
</dbReference>
<dbReference type="SMART" id="SM00267">
    <property type="entry name" value="GGDEF"/>
    <property type="match status" value="1"/>
</dbReference>
<dbReference type="NCBIfam" id="TIGR00254">
    <property type="entry name" value="GGDEF"/>
    <property type="match status" value="1"/>
</dbReference>
<evidence type="ECO:0000256" key="2">
    <source>
        <dbReference type="ARBA" id="ARBA00034247"/>
    </source>
</evidence>
<dbReference type="Pfam" id="PF00990">
    <property type="entry name" value="GGDEF"/>
    <property type="match status" value="1"/>
</dbReference>
<dbReference type="AlphaFoldDB" id="A0A2A5JL34"/>
<sequence length="260" mass="30203">MYSIGHHDYESFEELFWFAVSFTLFFIITKDVVNKFLRIALLIYCLGLLLDIVDSFIGDFHFAILNFDTSLKNLGFLLISAGFYSMIQNKKEDVMKLQKEVERRKQLEKRMRYEANHDAMTGVGSRRACFERLQSHEFDNQWLLYLDLDNFKQVNDAYGHHVGDEVLIKFTQNMRDYFGVEQSFRIGGDEFIAYLNTTSPNHEEIRVALLKGLMDYDIDVSIGTVKVDPSKQADLLIHEADEQMYGDKKGKSLRSSSRGL</sequence>
<organism evidence="5 6">
    <name type="scientific">Pseudoalteromonas piscicida</name>
    <dbReference type="NCBI Taxonomy" id="43662"/>
    <lineage>
        <taxon>Bacteria</taxon>
        <taxon>Pseudomonadati</taxon>
        <taxon>Pseudomonadota</taxon>
        <taxon>Gammaproteobacteria</taxon>
        <taxon>Alteromonadales</taxon>
        <taxon>Pseudoalteromonadaceae</taxon>
        <taxon>Pseudoalteromonas</taxon>
    </lineage>
</organism>
<dbReference type="InterPro" id="IPR000160">
    <property type="entry name" value="GGDEF_dom"/>
</dbReference>
<dbReference type="RefSeq" id="WP_099643606.1">
    <property type="nucleotide sequence ID" value="NZ_NKHF01000096.1"/>
</dbReference>
<evidence type="ECO:0000313" key="6">
    <source>
        <dbReference type="Proteomes" id="UP000228621"/>
    </source>
</evidence>
<dbReference type="GO" id="GO:0005886">
    <property type="term" value="C:plasma membrane"/>
    <property type="evidence" value="ECO:0007669"/>
    <property type="project" value="TreeGrafter"/>
</dbReference>
<comment type="caution">
    <text evidence="5">The sequence shown here is derived from an EMBL/GenBank/DDBJ whole genome shotgun (WGS) entry which is preliminary data.</text>
</comment>
<dbReference type="CDD" id="cd01949">
    <property type="entry name" value="GGDEF"/>
    <property type="match status" value="1"/>
</dbReference>
<evidence type="ECO:0000259" key="4">
    <source>
        <dbReference type="PROSITE" id="PS50887"/>
    </source>
</evidence>
<feature type="transmembrane region" description="Helical" evidence="3">
    <location>
        <begin position="15"/>
        <end position="33"/>
    </location>
</feature>
<keyword evidence="6" id="KW-1185">Reference proteome</keyword>
<dbReference type="Gene3D" id="3.30.70.270">
    <property type="match status" value="1"/>
</dbReference>
<dbReference type="PANTHER" id="PTHR45138:SF9">
    <property type="entry name" value="DIGUANYLATE CYCLASE DGCM-RELATED"/>
    <property type="match status" value="1"/>
</dbReference>
<evidence type="ECO:0000313" key="5">
    <source>
        <dbReference type="EMBL" id="PCK30163.1"/>
    </source>
</evidence>
<dbReference type="OrthoDB" id="70510at2"/>
<feature type="domain" description="GGDEF" evidence="4">
    <location>
        <begin position="139"/>
        <end position="259"/>
    </location>
</feature>
<name>A0A2A5JL34_PSEO7</name>
<proteinExistence type="predicted"/>
<keyword evidence="3" id="KW-1133">Transmembrane helix</keyword>
<gene>
    <name evidence="5" type="ORF">CEX98_19095</name>
</gene>
<dbReference type="InterPro" id="IPR050469">
    <property type="entry name" value="Diguanylate_Cyclase"/>
</dbReference>
<dbReference type="Proteomes" id="UP000228621">
    <property type="component" value="Unassembled WGS sequence"/>
</dbReference>
<dbReference type="InterPro" id="IPR029787">
    <property type="entry name" value="Nucleotide_cyclase"/>
</dbReference>
<dbReference type="EMBL" id="NKHF01000096">
    <property type="protein sequence ID" value="PCK30163.1"/>
    <property type="molecule type" value="Genomic_DNA"/>
</dbReference>